<dbReference type="RefSeq" id="WP_317568545.1">
    <property type="nucleotide sequence ID" value="NZ_JAWLKA010000006.1"/>
</dbReference>
<gene>
    <name evidence="2" type="ORF">R3Q59_13425</name>
</gene>
<evidence type="ECO:0000313" key="2">
    <source>
        <dbReference type="EMBL" id="MDV6281512.1"/>
    </source>
</evidence>
<keyword evidence="3" id="KW-1185">Reference proteome</keyword>
<organism evidence="2 3">
    <name type="scientific">Rhodococcus jostii</name>
    <dbReference type="NCBI Taxonomy" id="132919"/>
    <lineage>
        <taxon>Bacteria</taxon>
        <taxon>Bacillati</taxon>
        <taxon>Actinomycetota</taxon>
        <taxon>Actinomycetes</taxon>
        <taxon>Mycobacteriales</taxon>
        <taxon>Nocardiaceae</taxon>
        <taxon>Rhodococcus</taxon>
    </lineage>
</organism>
<comment type="caution">
    <text evidence="2">The sequence shown here is derived from an EMBL/GenBank/DDBJ whole genome shotgun (WGS) entry which is preliminary data.</text>
</comment>
<dbReference type="SUPFAM" id="SSF52540">
    <property type="entry name" value="P-loop containing nucleoside triphosphate hydrolases"/>
    <property type="match status" value="1"/>
</dbReference>
<dbReference type="InterPro" id="IPR027417">
    <property type="entry name" value="P-loop_NTPase"/>
</dbReference>
<sequence length="989" mass="110346">MTELRGALWQHQVDALNLVSDYLAAGNSTEAALISMPTGTGKTAVIAASIAESASKDLHTLVVAPWKGLIRQLKRDLKGRVWQRLGVDVPADFPAVAELGPAKKLKQTTSRTKPTVFIATTAAIARIHRMCEQDGVDMSSIFLGFGAVFVDEGHYEPAQEWSVALRRLSLPTILLTATPYRNDEIPFNISPDYWYRFSHHQAVSGGYLRKPRFAAVSNKGLQEFVADVVTTTASVSAGEESRAIIRCGESGTIREIVEELIRLDYEAIGIHENFSSGQKNLLRSVPDPRISTAKFWVHQNKLIEGIDDPRFNVLAIYDALGTDRSTIQQIGRVLRNPNEEKNADVDVAFVLSRDPAGLEKVWLNYLNFDLTAASSSPDSVPEIVDRMITAQPDCIYNTGAFRNRLDPGDETLWLDLNYRFAARVFRLGVDSPSSLALDQIIERFKEEWPDRRLLYPGRPDSDTIVQPYVSLNNSTLLRSGSFLEPEFGYTVIRVVQGLIFAYDTQDRITRSITGSYSQPEYGHLTRLLPQGESNYLTSVSLVNTDINRRSARRRSIHAAAIEDLAPELADYAYICSTAEGYTQSLLERRRRYVGLTRARIRDDRAASCTFEEYREWVDGVALEIINDDTQRVDAFDRYAPDIPSPEDPQPRHILIDIDPTGFRRAADDAPLVITDAAATIDNGVFALEVNGVEYDAKIAWDSKRRRFDIIADALRRESYRQSRPGGRELVSEINFNQSIRVVTAGNQLYSHGAFFEPVRPDEDLERYPLLDILCAVPSLAQVVSEKGLEIVDDEWPLDSVFGQISALAVPDSGPEQMARLFPDIEFLLCTDMGTEVADFIACQPGRVAFIHAKQGHSKLSASALHEVVGQAVKNLLHLQPMSPKPPPQNMWTKDWQSKKTTKGSASRLRCGQAGSVDDWWLHIKNVITDPQADREVWIVLGNALSLRAVRDGAKKENKPAELVQIYSLLQSAWSASMQVGARLRVFCSP</sequence>
<keyword evidence="2" id="KW-0547">Nucleotide-binding</keyword>
<keyword evidence="2" id="KW-0378">Hydrolase</keyword>
<evidence type="ECO:0000259" key="1">
    <source>
        <dbReference type="PROSITE" id="PS51192"/>
    </source>
</evidence>
<name>A0ABU4CE71_RHOJO</name>
<keyword evidence="2" id="KW-0347">Helicase</keyword>
<dbReference type="EMBL" id="JAWLKA010000006">
    <property type="protein sequence ID" value="MDV6281512.1"/>
    <property type="molecule type" value="Genomic_DNA"/>
</dbReference>
<accession>A0ABU4CE71</accession>
<dbReference type="PROSITE" id="PS51192">
    <property type="entry name" value="HELICASE_ATP_BIND_1"/>
    <property type="match status" value="1"/>
</dbReference>
<dbReference type="Pfam" id="PF04851">
    <property type="entry name" value="ResIII"/>
    <property type="match status" value="1"/>
</dbReference>
<evidence type="ECO:0000313" key="3">
    <source>
        <dbReference type="Proteomes" id="UP001185737"/>
    </source>
</evidence>
<dbReference type="InterPro" id="IPR050742">
    <property type="entry name" value="Helicase_Restrict-Modif_Enz"/>
</dbReference>
<dbReference type="CDD" id="cd18785">
    <property type="entry name" value="SF2_C"/>
    <property type="match status" value="1"/>
</dbReference>
<feature type="domain" description="Helicase ATP-binding" evidence="1">
    <location>
        <begin position="23"/>
        <end position="197"/>
    </location>
</feature>
<dbReference type="PANTHER" id="PTHR47396">
    <property type="entry name" value="TYPE I RESTRICTION ENZYME ECOKI R PROTEIN"/>
    <property type="match status" value="1"/>
</dbReference>
<dbReference type="PANTHER" id="PTHR47396:SF1">
    <property type="entry name" value="ATP-DEPENDENT HELICASE IRC3-RELATED"/>
    <property type="match status" value="1"/>
</dbReference>
<protein>
    <submittedName>
        <fullName evidence="2">DEAD/DEAH box helicase family protein</fullName>
    </submittedName>
</protein>
<dbReference type="SMART" id="SM00487">
    <property type="entry name" value="DEXDc"/>
    <property type="match status" value="1"/>
</dbReference>
<proteinExistence type="predicted"/>
<dbReference type="GO" id="GO:0004386">
    <property type="term" value="F:helicase activity"/>
    <property type="evidence" value="ECO:0007669"/>
    <property type="project" value="UniProtKB-KW"/>
</dbReference>
<dbReference type="InterPro" id="IPR006935">
    <property type="entry name" value="Helicase/UvrB_N"/>
</dbReference>
<keyword evidence="2" id="KW-0067">ATP-binding</keyword>
<reference evidence="2 3" key="1">
    <citation type="submission" date="2023-10" db="EMBL/GenBank/DDBJ databases">
        <title>Development of a sustainable strategy for remediation of hydrocarbon-contaminated territories based on the waste exchange concept.</title>
        <authorList>
            <person name="Krivoruchko A."/>
        </authorList>
    </citation>
    <scope>NUCLEOTIDE SEQUENCE [LARGE SCALE GENOMIC DNA]</scope>
    <source>
        <strain evidence="2 3">IEGM 60</strain>
    </source>
</reference>
<dbReference type="Proteomes" id="UP001185737">
    <property type="component" value="Unassembled WGS sequence"/>
</dbReference>
<dbReference type="InterPro" id="IPR014001">
    <property type="entry name" value="Helicase_ATP-bd"/>
</dbReference>
<dbReference type="Gene3D" id="3.40.50.300">
    <property type="entry name" value="P-loop containing nucleotide triphosphate hydrolases"/>
    <property type="match status" value="2"/>
</dbReference>